<dbReference type="PANTHER" id="PTHR12749:SF0">
    <property type="entry name" value="DNA EXCISION REPAIR PROTEIN ERCC-1"/>
    <property type="match status" value="1"/>
</dbReference>
<dbReference type="GO" id="GO:0003684">
    <property type="term" value="F:damaged DNA binding"/>
    <property type="evidence" value="ECO:0007669"/>
    <property type="project" value="InterPro"/>
</dbReference>
<comment type="caution">
    <text evidence="11">The sequence shown here is derived from an EMBL/GenBank/DDBJ whole genome shotgun (WGS) entry which is preliminary data.</text>
</comment>
<accession>A0AAE0ZJD7</accession>
<evidence type="ECO:0000256" key="5">
    <source>
        <dbReference type="ARBA" id="ARBA00023204"/>
    </source>
</evidence>
<feature type="region of interest" description="Disordered" evidence="9">
    <location>
        <begin position="35"/>
        <end position="119"/>
    </location>
</feature>
<dbReference type="PANTHER" id="PTHR12749">
    <property type="entry name" value="EXCISION REPAIR CROSS-COMPLEMENTING 1 ERCC1"/>
    <property type="match status" value="1"/>
</dbReference>
<gene>
    <name evidence="11" type="ORF">RRG08_008937</name>
</gene>
<dbReference type="GO" id="GO:0006312">
    <property type="term" value="P:mitotic recombination"/>
    <property type="evidence" value="ECO:0007669"/>
    <property type="project" value="TreeGrafter"/>
</dbReference>
<feature type="domain" description="ERCC1-like central" evidence="10">
    <location>
        <begin position="119"/>
        <end position="231"/>
    </location>
</feature>
<dbReference type="Gene3D" id="3.40.50.10130">
    <property type="match status" value="1"/>
</dbReference>
<feature type="compositionally biased region" description="Polar residues" evidence="9">
    <location>
        <begin position="60"/>
        <end position="69"/>
    </location>
</feature>
<evidence type="ECO:0000256" key="2">
    <source>
        <dbReference type="ARBA" id="ARBA00008283"/>
    </source>
</evidence>
<evidence type="ECO:0000313" key="11">
    <source>
        <dbReference type="EMBL" id="KAK3770543.1"/>
    </source>
</evidence>
<name>A0AAE0ZJD7_9GAST</name>
<dbReference type="InterPro" id="IPR047260">
    <property type="entry name" value="ERCC1-like_central_dom"/>
</dbReference>
<evidence type="ECO:0000313" key="12">
    <source>
        <dbReference type="Proteomes" id="UP001283361"/>
    </source>
</evidence>
<dbReference type="SUPFAM" id="SSF52980">
    <property type="entry name" value="Restriction endonuclease-like"/>
    <property type="match status" value="1"/>
</dbReference>
<dbReference type="FunFam" id="1.10.150.20:FF:000017">
    <property type="entry name" value="DNA excision repair protein ERCC-1"/>
    <property type="match status" value="1"/>
</dbReference>
<dbReference type="GO" id="GO:0032204">
    <property type="term" value="P:regulation of telomere maintenance"/>
    <property type="evidence" value="ECO:0007669"/>
    <property type="project" value="UniProtKB-ARBA"/>
</dbReference>
<evidence type="ECO:0000256" key="1">
    <source>
        <dbReference type="ARBA" id="ARBA00004123"/>
    </source>
</evidence>
<dbReference type="SUPFAM" id="SSF47781">
    <property type="entry name" value="RuvA domain 2-like"/>
    <property type="match status" value="1"/>
</dbReference>
<dbReference type="InterPro" id="IPR004579">
    <property type="entry name" value="ERCC1/RAD10/SWI10"/>
</dbReference>
<dbReference type="FunFam" id="3.40.50.10130:FF:000001">
    <property type="entry name" value="DNA excision repair protein ERCC-1"/>
    <property type="match status" value="1"/>
</dbReference>
<evidence type="ECO:0000256" key="9">
    <source>
        <dbReference type="SAM" id="MobiDB-lite"/>
    </source>
</evidence>
<feature type="compositionally biased region" description="Polar residues" evidence="9">
    <location>
        <begin position="88"/>
        <end position="119"/>
    </location>
</feature>
<keyword evidence="12" id="KW-1185">Reference proteome</keyword>
<dbReference type="GO" id="GO:0070914">
    <property type="term" value="P:UV-damage excision repair"/>
    <property type="evidence" value="ECO:0007669"/>
    <property type="project" value="TreeGrafter"/>
</dbReference>
<dbReference type="CDD" id="cd22325">
    <property type="entry name" value="ERCC1_C-like"/>
    <property type="match status" value="1"/>
</dbReference>
<dbReference type="GO" id="GO:0006302">
    <property type="term" value="P:double-strand break repair"/>
    <property type="evidence" value="ECO:0007669"/>
    <property type="project" value="UniProtKB-ARBA"/>
</dbReference>
<evidence type="ECO:0000256" key="3">
    <source>
        <dbReference type="ARBA" id="ARBA00022763"/>
    </source>
</evidence>
<dbReference type="GO" id="GO:0070522">
    <property type="term" value="C:ERCC4-ERCC1 complex"/>
    <property type="evidence" value="ECO:0007669"/>
    <property type="project" value="TreeGrafter"/>
</dbReference>
<proteinExistence type="inferred from homology"/>
<dbReference type="Proteomes" id="UP001283361">
    <property type="component" value="Unassembled WGS sequence"/>
</dbReference>
<dbReference type="GO" id="GO:0006289">
    <property type="term" value="P:nucleotide-excision repair"/>
    <property type="evidence" value="ECO:0007669"/>
    <property type="project" value="UniProtKB-ARBA"/>
</dbReference>
<evidence type="ECO:0000259" key="10">
    <source>
        <dbReference type="Pfam" id="PF03834"/>
    </source>
</evidence>
<keyword evidence="3" id="KW-0227">DNA damage</keyword>
<feature type="compositionally biased region" description="Polar residues" evidence="9">
    <location>
        <begin position="36"/>
        <end position="48"/>
    </location>
</feature>
<dbReference type="NCBIfam" id="TIGR00597">
    <property type="entry name" value="rad10"/>
    <property type="match status" value="1"/>
</dbReference>
<evidence type="ECO:0000256" key="7">
    <source>
        <dbReference type="ARBA" id="ARBA00054210"/>
    </source>
</evidence>
<dbReference type="GO" id="GO:0000110">
    <property type="term" value="C:nucleotide-excision repair factor 1 complex"/>
    <property type="evidence" value="ECO:0007669"/>
    <property type="project" value="TreeGrafter"/>
</dbReference>
<evidence type="ECO:0000256" key="6">
    <source>
        <dbReference type="ARBA" id="ARBA00023242"/>
    </source>
</evidence>
<dbReference type="Gene3D" id="1.10.150.20">
    <property type="entry name" value="5' to 3' exonuclease, C-terminal subdomain"/>
    <property type="match status" value="1"/>
</dbReference>
<sequence length="330" mass="36962">MAAPKKFRIPTAEEMELSEREYSLVEPISLFKKSAISKNNDLANTSQMKDFKELPERDLPSNSKTSSAGESHDAVMCASLEGTRGKESNMTQLSSEKNTDDGSNAQESVSAKTGSSNSLIVNTRQRGNPILKSVRNVPWEYGNIVPDYVMGQSNCALFLSLRYHQLHPNYIHDRLKQLGKSYELRVMLVQVDVKDPHHLLKDIAKICILADCSLVLAFSAEEAGRYLETYKIFENKPPEAIMEKTEENFMAKFTDCLTRVKSVNKTDCSTLLSHFGNLSSVIEASKEDLSLCPGFGPQKANRLYDIFHEPFLRANPRKRRISGSTSDAAR</sequence>
<dbReference type="InterPro" id="IPR011335">
    <property type="entry name" value="Restrct_endonuc-II-like"/>
</dbReference>
<reference evidence="11" key="1">
    <citation type="journal article" date="2023" name="G3 (Bethesda)">
        <title>A reference genome for the long-term kleptoplast-retaining sea slug Elysia crispata morphotype clarki.</title>
        <authorList>
            <person name="Eastman K.E."/>
            <person name="Pendleton A.L."/>
            <person name="Shaikh M.A."/>
            <person name="Suttiyut T."/>
            <person name="Ogas R."/>
            <person name="Tomko P."/>
            <person name="Gavelis G."/>
            <person name="Widhalm J.R."/>
            <person name="Wisecaver J.H."/>
        </authorList>
    </citation>
    <scope>NUCLEOTIDE SEQUENCE</scope>
    <source>
        <strain evidence="11">ECLA1</strain>
    </source>
</reference>
<comment type="function">
    <text evidence="7">Non-catalytic component of a structure-specific DNA repair endonuclease responsible for the 5'-incision during DNA repair. Responsible, in conjunction with SLX4, for the first step in the repair of interstrand cross-links (ICL). Participates in the processing of anaphase bridge-generating DNA structures, which consist in incompletely processed DNA lesions arising during S or G2 phase, and can result in cytokinesis failure. Also required for homology-directed repair (HDR) of DNA double-strand breaks, in conjunction with SLX4.</text>
</comment>
<comment type="similarity">
    <text evidence="2">Belongs to the ERCC1/RAD10/SWI10 family.</text>
</comment>
<protein>
    <recommendedName>
        <fullName evidence="8">DNA excision repair protein ERCC-1</fullName>
    </recommendedName>
</protein>
<dbReference type="EMBL" id="JAWDGP010003821">
    <property type="protein sequence ID" value="KAK3770543.1"/>
    <property type="molecule type" value="Genomic_DNA"/>
</dbReference>
<feature type="compositionally biased region" description="Basic and acidic residues" evidence="9">
    <location>
        <begin position="49"/>
        <end position="59"/>
    </location>
</feature>
<evidence type="ECO:0000256" key="4">
    <source>
        <dbReference type="ARBA" id="ARBA00023125"/>
    </source>
</evidence>
<comment type="subcellular location">
    <subcellularLocation>
        <location evidence="1">Nucleus</location>
    </subcellularLocation>
</comment>
<dbReference type="Pfam" id="PF03834">
    <property type="entry name" value="Rad10"/>
    <property type="match status" value="1"/>
</dbReference>
<evidence type="ECO:0000256" key="8">
    <source>
        <dbReference type="ARBA" id="ARBA00071993"/>
    </source>
</evidence>
<dbReference type="InterPro" id="IPR010994">
    <property type="entry name" value="RuvA_2-like"/>
</dbReference>
<keyword evidence="5" id="KW-0234">DNA repair</keyword>
<organism evidence="11 12">
    <name type="scientific">Elysia crispata</name>
    <name type="common">lettuce slug</name>
    <dbReference type="NCBI Taxonomy" id="231223"/>
    <lineage>
        <taxon>Eukaryota</taxon>
        <taxon>Metazoa</taxon>
        <taxon>Spiralia</taxon>
        <taxon>Lophotrochozoa</taxon>
        <taxon>Mollusca</taxon>
        <taxon>Gastropoda</taxon>
        <taxon>Heterobranchia</taxon>
        <taxon>Euthyneura</taxon>
        <taxon>Panpulmonata</taxon>
        <taxon>Sacoglossa</taxon>
        <taxon>Placobranchoidea</taxon>
        <taxon>Plakobranchidae</taxon>
        <taxon>Elysia</taxon>
    </lineage>
</organism>
<keyword evidence="6" id="KW-0539">Nucleus</keyword>
<keyword evidence="4" id="KW-0238">DNA-binding</keyword>
<dbReference type="AlphaFoldDB" id="A0AAE0ZJD7"/>
<dbReference type="GO" id="GO:0003697">
    <property type="term" value="F:single-stranded DNA binding"/>
    <property type="evidence" value="ECO:0007669"/>
    <property type="project" value="TreeGrafter"/>
</dbReference>
<dbReference type="Pfam" id="PF14520">
    <property type="entry name" value="HHH_5"/>
    <property type="match status" value="1"/>
</dbReference>